<dbReference type="EMBL" id="SLWM01000023">
    <property type="protein sequence ID" value="TCO13203.1"/>
    <property type="molecule type" value="Genomic_DNA"/>
</dbReference>
<comment type="caution">
    <text evidence="5">The sequence shown here is derived from an EMBL/GenBank/DDBJ whole genome shotgun (WGS) entry which is preliminary data.</text>
</comment>
<evidence type="ECO:0000259" key="4">
    <source>
        <dbReference type="PROSITE" id="PS51371"/>
    </source>
</evidence>
<evidence type="ECO:0000259" key="3">
    <source>
        <dbReference type="PROSITE" id="PS50914"/>
    </source>
</evidence>
<dbReference type="Gene3D" id="3.10.580.10">
    <property type="entry name" value="CBS-domain"/>
    <property type="match status" value="1"/>
</dbReference>
<dbReference type="InterPro" id="IPR007055">
    <property type="entry name" value="BON_dom"/>
</dbReference>
<name>A0ABY2BAM5_9ACTN</name>
<accession>A0ABY2BAM5</accession>
<feature type="domain" description="BON" evidence="3">
    <location>
        <begin position="146"/>
        <end position="217"/>
    </location>
</feature>
<dbReference type="InterPro" id="IPR046342">
    <property type="entry name" value="CBS_dom_sf"/>
</dbReference>
<gene>
    <name evidence="5" type="ORF">EV644_12335</name>
</gene>
<dbReference type="Pfam" id="PF00571">
    <property type="entry name" value="CBS"/>
    <property type="match status" value="2"/>
</dbReference>
<evidence type="ECO:0000313" key="6">
    <source>
        <dbReference type="Proteomes" id="UP000295818"/>
    </source>
</evidence>
<dbReference type="PROSITE" id="PS50914">
    <property type="entry name" value="BON"/>
    <property type="match status" value="1"/>
</dbReference>
<proteinExistence type="predicted"/>
<dbReference type="RefSeq" id="WP_132194954.1">
    <property type="nucleotide sequence ID" value="NZ_SLWM01000023.1"/>
</dbReference>
<dbReference type="Gene3D" id="3.30.1340.30">
    <property type="match status" value="1"/>
</dbReference>
<dbReference type="InterPro" id="IPR051257">
    <property type="entry name" value="Diverse_CBS-Domain"/>
</dbReference>
<evidence type="ECO:0000313" key="5">
    <source>
        <dbReference type="EMBL" id="TCO13203.1"/>
    </source>
</evidence>
<organism evidence="5 6">
    <name type="scientific">Kribbella orskensis</name>
    <dbReference type="NCBI Taxonomy" id="2512216"/>
    <lineage>
        <taxon>Bacteria</taxon>
        <taxon>Bacillati</taxon>
        <taxon>Actinomycetota</taxon>
        <taxon>Actinomycetes</taxon>
        <taxon>Propionibacteriales</taxon>
        <taxon>Kribbellaceae</taxon>
        <taxon>Kribbella</taxon>
    </lineage>
</organism>
<keyword evidence="6" id="KW-1185">Reference proteome</keyword>
<dbReference type="Pfam" id="PF04972">
    <property type="entry name" value="BON"/>
    <property type="match status" value="1"/>
</dbReference>
<feature type="domain" description="CBS" evidence="4">
    <location>
        <begin position="93"/>
        <end position="150"/>
    </location>
</feature>
<protein>
    <submittedName>
        <fullName evidence="5">CBS domain protein</fullName>
    </submittedName>
</protein>
<dbReference type="Proteomes" id="UP000295818">
    <property type="component" value="Unassembled WGS sequence"/>
</dbReference>
<dbReference type="InterPro" id="IPR000644">
    <property type="entry name" value="CBS_dom"/>
</dbReference>
<reference evidence="5 6" key="1">
    <citation type="journal article" date="2015" name="Stand. Genomic Sci.">
        <title>Genomic Encyclopedia of Bacterial and Archaeal Type Strains, Phase III: the genomes of soil and plant-associated and newly described type strains.</title>
        <authorList>
            <person name="Whitman W.B."/>
            <person name="Woyke T."/>
            <person name="Klenk H.P."/>
            <person name="Zhou Y."/>
            <person name="Lilburn T.G."/>
            <person name="Beck B.J."/>
            <person name="De Vos P."/>
            <person name="Vandamme P."/>
            <person name="Eisen J.A."/>
            <person name="Garrity G."/>
            <person name="Hugenholtz P."/>
            <person name="Kyrpides N.C."/>
        </authorList>
    </citation>
    <scope>NUCLEOTIDE SEQUENCE [LARGE SCALE GENOMIC DNA]</scope>
    <source>
        <strain evidence="5 6">VKM Ac-2538</strain>
    </source>
</reference>
<dbReference type="PROSITE" id="PS51371">
    <property type="entry name" value="CBS"/>
    <property type="match status" value="2"/>
</dbReference>
<sequence length="225" mass="23864">MLEPVVATFMTRSPVTVTLDAPFKQVACALLVSDASAVPVLTEDGRPIGVITESDLLANLEYHGGIDPPPLLGGATARRRRRKAAAHTARELMSSPVDTIGVNAPISAAVCRLTRPGAPPLCVLDDEQRLAGLLTKRDLIAIYRRPDADIAANVRAAVTTDRSRPARTPADLTVQVENGVVSLAGQLTYRSQVQHAIMAASRVAGAVSVHSSLRYDIDDLLVTGF</sequence>
<dbReference type="SMART" id="SM00116">
    <property type="entry name" value="CBS"/>
    <property type="match status" value="2"/>
</dbReference>
<feature type="domain" description="CBS" evidence="4">
    <location>
        <begin position="10"/>
        <end position="68"/>
    </location>
</feature>
<keyword evidence="1 2" id="KW-0129">CBS domain</keyword>
<evidence type="ECO:0000256" key="2">
    <source>
        <dbReference type="PROSITE-ProRule" id="PRU00703"/>
    </source>
</evidence>
<dbReference type="PANTHER" id="PTHR43080:SF29">
    <property type="entry name" value="OS02G0818000 PROTEIN"/>
    <property type="match status" value="1"/>
</dbReference>
<dbReference type="SUPFAM" id="SSF54631">
    <property type="entry name" value="CBS-domain pair"/>
    <property type="match status" value="1"/>
</dbReference>
<evidence type="ECO:0000256" key="1">
    <source>
        <dbReference type="ARBA" id="ARBA00023122"/>
    </source>
</evidence>
<dbReference type="PANTHER" id="PTHR43080">
    <property type="entry name" value="CBS DOMAIN-CONTAINING PROTEIN CBSX3, MITOCHONDRIAL"/>
    <property type="match status" value="1"/>
</dbReference>